<name>A0A8H7VSK0_9FUNG</name>
<dbReference type="FunFam" id="1.20.1250.20:FF:000057">
    <property type="entry name" value="MFS general substrate transporter"/>
    <property type="match status" value="1"/>
</dbReference>
<feature type="transmembrane region" description="Helical" evidence="6">
    <location>
        <begin position="99"/>
        <end position="117"/>
    </location>
</feature>
<keyword evidence="3 6" id="KW-0812">Transmembrane</keyword>
<feature type="transmembrane region" description="Helical" evidence="6">
    <location>
        <begin position="224"/>
        <end position="246"/>
    </location>
</feature>
<keyword evidence="9" id="KW-1185">Reference proteome</keyword>
<evidence type="ECO:0000256" key="2">
    <source>
        <dbReference type="ARBA" id="ARBA00022448"/>
    </source>
</evidence>
<feature type="transmembrane region" description="Helical" evidence="6">
    <location>
        <begin position="386"/>
        <end position="410"/>
    </location>
</feature>
<dbReference type="GO" id="GO:0016020">
    <property type="term" value="C:membrane"/>
    <property type="evidence" value="ECO:0007669"/>
    <property type="project" value="UniProtKB-SubCell"/>
</dbReference>
<proteinExistence type="predicted"/>
<feature type="transmembrane region" description="Helical" evidence="6">
    <location>
        <begin position="453"/>
        <end position="477"/>
    </location>
</feature>
<dbReference type="PANTHER" id="PTHR43791:SF36">
    <property type="entry name" value="TRANSPORTER, PUTATIVE (AFU_ORTHOLOGUE AFUA_6G08340)-RELATED"/>
    <property type="match status" value="1"/>
</dbReference>
<gene>
    <name evidence="8" type="ORF">INT45_010331</name>
</gene>
<dbReference type="OrthoDB" id="2985014at2759"/>
<evidence type="ECO:0000256" key="6">
    <source>
        <dbReference type="SAM" id="Phobius"/>
    </source>
</evidence>
<feature type="transmembrane region" description="Helical" evidence="6">
    <location>
        <begin position="362"/>
        <end position="380"/>
    </location>
</feature>
<dbReference type="Proteomes" id="UP000646827">
    <property type="component" value="Unassembled WGS sequence"/>
</dbReference>
<sequence>MEYSSTNVSDNIDNNTKQENLVAHNAHVVKLDPVNDTNEKCDEKPYIDPDIQKKLVRKLDLRIVAWCSLALFVNNINRYNMQNAFIMGMDKDLDIDSVAYNWAVSIYFIGFTIFKIPGNIIVARFSPRWILPTVTVLWGIVDCLISACRDYRGLLVARFMLGVVQSPLYAGAIFLFGCWYTPSELAKRVSVFAAVGMLLSGAFGGLIAGAISDTLEGVHGIASWKWLFIIEGLVSVSVGLVGFLLLGDYPHNTRWLSPNERNVAILRVRGRDIGKAYFKRSNWKTILENILLKPLTWLMIINLACLFFGINLMLNFAIILRDSGFSPSVSNYMLTPLNGFATIVSLVFAWTSDRTMDRAFHIAALQFFTAIWFLVLAVVNKGNNSISLLFVGAYATAANSAASCLGVTWTNEIYAIDNDTRAIGIAFVVAVAFIIPNFVNVKTWLVTDSPEFWLGKITCMAVSFASVVLTIVIWFLIHRQFMLPKSGKKSNHEERK</sequence>
<dbReference type="PROSITE" id="PS50850">
    <property type="entry name" value="MFS"/>
    <property type="match status" value="1"/>
</dbReference>
<accession>A0A8H7VSK0</accession>
<feature type="transmembrane region" description="Helical" evidence="6">
    <location>
        <begin position="129"/>
        <end position="147"/>
    </location>
</feature>
<dbReference type="SUPFAM" id="SSF103473">
    <property type="entry name" value="MFS general substrate transporter"/>
    <property type="match status" value="1"/>
</dbReference>
<comment type="subcellular location">
    <subcellularLocation>
        <location evidence="1">Membrane</location>
        <topology evidence="1">Multi-pass membrane protein</topology>
    </subcellularLocation>
</comment>
<dbReference type="Gene3D" id="1.20.1250.20">
    <property type="entry name" value="MFS general substrate transporter like domains"/>
    <property type="match status" value="2"/>
</dbReference>
<evidence type="ECO:0000313" key="8">
    <source>
        <dbReference type="EMBL" id="KAG2225504.1"/>
    </source>
</evidence>
<feature type="transmembrane region" description="Helical" evidence="6">
    <location>
        <begin position="295"/>
        <end position="320"/>
    </location>
</feature>
<dbReference type="InterPro" id="IPR036259">
    <property type="entry name" value="MFS_trans_sf"/>
</dbReference>
<feature type="transmembrane region" description="Helical" evidence="6">
    <location>
        <begin position="422"/>
        <end position="441"/>
    </location>
</feature>
<evidence type="ECO:0000313" key="9">
    <source>
        <dbReference type="Proteomes" id="UP000646827"/>
    </source>
</evidence>
<dbReference type="InterPro" id="IPR011701">
    <property type="entry name" value="MFS"/>
</dbReference>
<dbReference type="AlphaFoldDB" id="A0A8H7VSK0"/>
<feature type="transmembrane region" description="Helical" evidence="6">
    <location>
        <begin position="159"/>
        <end position="179"/>
    </location>
</feature>
<feature type="transmembrane region" description="Helical" evidence="6">
    <location>
        <begin position="332"/>
        <end position="350"/>
    </location>
</feature>
<reference evidence="8 9" key="1">
    <citation type="submission" date="2020-12" db="EMBL/GenBank/DDBJ databases">
        <title>Metabolic potential, ecology and presence of endohyphal bacteria is reflected in genomic diversity of Mucoromycotina.</title>
        <authorList>
            <person name="Muszewska A."/>
            <person name="Okrasinska A."/>
            <person name="Steczkiewicz K."/>
            <person name="Drgas O."/>
            <person name="Orlowska M."/>
            <person name="Perlinska-Lenart U."/>
            <person name="Aleksandrzak-Piekarczyk T."/>
            <person name="Szatraj K."/>
            <person name="Zielenkiewicz U."/>
            <person name="Pilsyk S."/>
            <person name="Malc E."/>
            <person name="Mieczkowski P."/>
            <person name="Kruszewska J.S."/>
            <person name="Biernat P."/>
            <person name="Pawlowska J."/>
        </authorList>
    </citation>
    <scope>NUCLEOTIDE SEQUENCE [LARGE SCALE GENOMIC DNA]</scope>
    <source>
        <strain evidence="8 9">CBS 142.35</strain>
    </source>
</reference>
<feature type="transmembrane region" description="Helical" evidence="6">
    <location>
        <begin position="191"/>
        <end position="212"/>
    </location>
</feature>
<feature type="domain" description="Major facilitator superfamily (MFS) profile" evidence="7">
    <location>
        <begin position="63"/>
        <end position="481"/>
    </location>
</feature>
<keyword evidence="4 6" id="KW-1133">Transmembrane helix</keyword>
<dbReference type="InterPro" id="IPR020846">
    <property type="entry name" value="MFS_dom"/>
</dbReference>
<evidence type="ECO:0000256" key="5">
    <source>
        <dbReference type="ARBA" id="ARBA00023136"/>
    </source>
</evidence>
<protein>
    <recommendedName>
        <fullName evidence="7">Major facilitator superfamily (MFS) profile domain-containing protein</fullName>
    </recommendedName>
</protein>
<feature type="transmembrane region" description="Helical" evidence="6">
    <location>
        <begin position="61"/>
        <end position="79"/>
    </location>
</feature>
<dbReference type="PANTHER" id="PTHR43791">
    <property type="entry name" value="PERMEASE-RELATED"/>
    <property type="match status" value="1"/>
</dbReference>
<dbReference type="EMBL" id="JAEPRB010000027">
    <property type="protein sequence ID" value="KAG2225504.1"/>
    <property type="molecule type" value="Genomic_DNA"/>
</dbReference>
<evidence type="ECO:0000256" key="1">
    <source>
        <dbReference type="ARBA" id="ARBA00004141"/>
    </source>
</evidence>
<keyword evidence="2" id="KW-0813">Transport</keyword>
<organism evidence="8 9">
    <name type="scientific">Circinella minor</name>
    <dbReference type="NCBI Taxonomy" id="1195481"/>
    <lineage>
        <taxon>Eukaryota</taxon>
        <taxon>Fungi</taxon>
        <taxon>Fungi incertae sedis</taxon>
        <taxon>Mucoromycota</taxon>
        <taxon>Mucoromycotina</taxon>
        <taxon>Mucoromycetes</taxon>
        <taxon>Mucorales</taxon>
        <taxon>Lichtheimiaceae</taxon>
        <taxon>Circinella</taxon>
    </lineage>
</organism>
<evidence type="ECO:0000256" key="3">
    <source>
        <dbReference type="ARBA" id="ARBA00022692"/>
    </source>
</evidence>
<evidence type="ECO:0000259" key="7">
    <source>
        <dbReference type="PROSITE" id="PS50850"/>
    </source>
</evidence>
<dbReference type="GO" id="GO:0022857">
    <property type="term" value="F:transmembrane transporter activity"/>
    <property type="evidence" value="ECO:0007669"/>
    <property type="project" value="InterPro"/>
</dbReference>
<dbReference type="Pfam" id="PF07690">
    <property type="entry name" value="MFS_1"/>
    <property type="match status" value="1"/>
</dbReference>
<keyword evidence="5 6" id="KW-0472">Membrane</keyword>
<comment type="caution">
    <text evidence="8">The sequence shown here is derived from an EMBL/GenBank/DDBJ whole genome shotgun (WGS) entry which is preliminary data.</text>
</comment>
<evidence type="ECO:0000256" key="4">
    <source>
        <dbReference type="ARBA" id="ARBA00022989"/>
    </source>
</evidence>